<comment type="caution">
    <text evidence="1">The sequence shown here is derived from an EMBL/GenBank/DDBJ whole genome shotgun (WGS) entry which is preliminary data.</text>
</comment>
<evidence type="ECO:0000313" key="1">
    <source>
        <dbReference type="EMBL" id="KKN03048.1"/>
    </source>
</evidence>
<gene>
    <name evidence="1" type="ORF">LCGC14_1111710</name>
</gene>
<protein>
    <submittedName>
        <fullName evidence="1">Uncharacterized protein</fullName>
    </submittedName>
</protein>
<dbReference type="EMBL" id="LAZR01005079">
    <property type="protein sequence ID" value="KKN03048.1"/>
    <property type="molecule type" value="Genomic_DNA"/>
</dbReference>
<dbReference type="AlphaFoldDB" id="A0A0F9QCN5"/>
<sequence length="78" mass="8655">MAFYKIVGEVSNPVIGCSGMRIGELAWIVEDRPGDILLRTYSGFVSLEDPEQTWDSTPNFKVKLLAPGTIVQLKVNSR</sequence>
<reference evidence="1" key="1">
    <citation type="journal article" date="2015" name="Nature">
        <title>Complex archaea that bridge the gap between prokaryotes and eukaryotes.</title>
        <authorList>
            <person name="Spang A."/>
            <person name="Saw J.H."/>
            <person name="Jorgensen S.L."/>
            <person name="Zaremba-Niedzwiedzka K."/>
            <person name="Martijn J."/>
            <person name="Lind A.E."/>
            <person name="van Eijk R."/>
            <person name="Schleper C."/>
            <person name="Guy L."/>
            <person name="Ettema T.J."/>
        </authorList>
    </citation>
    <scope>NUCLEOTIDE SEQUENCE</scope>
</reference>
<accession>A0A0F9QCN5</accession>
<proteinExistence type="predicted"/>
<organism evidence="1">
    <name type="scientific">marine sediment metagenome</name>
    <dbReference type="NCBI Taxonomy" id="412755"/>
    <lineage>
        <taxon>unclassified sequences</taxon>
        <taxon>metagenomes</taxon>
        <taxon>ecological metagenomes</taxon>
    </lineage>
</organism>
<name>A0A0F9QCN5_9ZZZZ</name>